<dbReference type="GO" id="GO:0005737">
    <property type="term" value="C:cytoplasm"/>
    <property type="evidence" value="ECO:0007669"/>
    <property type="project" value="TreeGrafter"/>
</dbReference>
<comment type="catalytic activity">
    <reaction evidence="1">
        <text>alpha-D-glucose 6-phosphate = beta-D-glucose 6-phosphate</text>
        <dbReference type="Rhea" id="RHEA:16249"/>
        <dbReference type="ChEBI" id="CHEBI:58225"/>
        <dbReference type="ChEBI" id="CHEBI:58247"/>
        <dbReference type="EC" id="5.1.3.15"/>
    </reaction>
</comment>
<dbReference type="GO" id="GO:0030246">
    <property type="term" value="F:carbohydrate binding"/>
    <property type="evidence" value="ECO:0007669"/>
    <property type="project" value="InterPro"/>
</dbReference>
<dbReference type="PROSITE" id="PS51257">
    <property type="entry name" value="PROKAR_LIPOPROTEIN"/>
    <property type="match status" value="1"/>
</dbReference>
<evidence type="ECO:0000256" key="4">
    <source>
        <dbReference type="ARBA" id="ARBA00023235"/>
    </source>
</evidence>
<feature type="compositionally biased region" description="Low complexity" evidence="5">
    <location>
        <begin position="37"/>
        <end position="46"/>
    </location>
</feature>
<dbReference type="PANTHER" id="PTHR11122">
    <property type="entry name" value="APOSPORY-ASSOCIATED PROTEIN C-RELATED"/>
    <property type="match status" value="1"/>
</dbReference>
<dbReference type="CDD" id="cd09020">
    <property type="entry name" value="D-hex-6-P-epi_like"/>
    <property type="match status" value="1"/>
</dbReference>
<dbReference type="SUPFAM" id="SSF74650">
    <property type="entry name" value="Galactose mutarotase-like"/>
    <property type="match status" value="1"/>
</dbReference>
<evidence type="ECO:0000256" key="1">
    <source>
        <dbReference type="ARBA" id="ARBA00001096"/>
    </source>
</evidence>
<dbReference type="InterPro" id="IPR008183">
    <property type="entry name" value="Aldose_1/G6P_1-epimerase"/>
</dbReference>
<dbReference type="Pfam" id="PF01263">
    <property type="entry name" value="Aldose_epim"/>
    <property type="match status" value="1"/>
</dbReference>
<evidence type="ECO:0000256" key="2">
    <source>
        <dbReference type="ARBA" id="ARBA00005866"/>
    </source>
</evidence>
<accession>A0A9Q8T3F8</accession>
<evidence type="ECO:0000313" key="6">
    <source>
        <dbReference type="EMBL" id="UQC88453.1"/>
    </source>
</evidence>
<organism evidence="6 7">
    <name type="scientific">Colletotrichum lupini</name>
    <dbReference type="NCBI Taxonomy" id="145971"/>
    <lineage>
        <taxon>Eukaryota</taxon>
        <taxon>Fungi</taxon>
        <taxon>Dikarya</taxon>
        <taxon>Ascomycota</taxon>
        <taxon>Pezizomycotina</taxon>
        <taxon>Sordariomycetes</taxon>
        <taxon>Hypocreomycetidae</taxon>
        <taxon>Glomerellales</taxon>
        <taxon>Glomerellaceae</taxon>
        <taxon>Colletotrichum</taxon>
        <taxon>Colletotrichum acutatum species complex</taxon>
    </lineage>
</organism>
<feature type="region of interest" description="Disordered" evidence="5">
    <location>
        <begin position="18"/>
        <end position="46"/>
    </location>
</feature>
<dbReference type="InterPro" id="IPR011013">
    <property type="entry name" value="Gal_mutarotase_sf_dom"/>
</dbReference>
<reference evidence="6" key="1">
    <citation type="journal article" date="2021" name="Mol. Plant Microbe Interact.">
        <title>Complete Genome Sequence of the Plant-Pathogenic Fungus Colletotrichum lupini.</title>
        <authorList>
            <person name="Baroncelli R."/>
            <person name="Pensec F."/>
            <person name="Da Lio D."/>
            <person name="Boufleur T."/>
            <person name="Vicente I."/>
            <person name="Sarrocco S."/>
            <person name="Picot A."/>
            <person name="Baraldi E."/>
            <person name="Sukno S."/>
            <person name="Thon M."/>
            <person name="Le Floch G."/>
        </authorList>
    </citation>
    <scope>NUCLEOTIDE SEQUENCE</scope>
    <source>
        <strain evidence="6">IMI 504893</strain>
    </source>
</reference>
<dbReference type="Gene3D" id="2.70.98.10">
    <property type="match status" value="1"/>
</dbReference>
<evidence type="ECO:0000313" key="7">
    <source>
        <dbReference type="Proteomes" id="UP000830671"/>
    </source>
</evidence>
<dbReference type="InterPro" id="IPR014718">
    <property type="entry name" value="GH-type_carb-bd"/>
</dbReference>
<keyword evidence="4" id="KW-0413">Isomerase</keyword>
<evidence type="ECO:0000256" key="3">
    <source>
        <dbReference type="ARBA" id="ARBA00012083"/>
    </source>
</evidence>
<gene>
    <name evidence="6" type="ORF">CLUP02_13977</name>
</gene>
<name>A0A9Q8T3F8_9PEZI</name>
<dbReference type="RefSeq" id="XP_049150058.1">
    <property type="nucleotide sequence ID" value="XM_049292912.1"/>
</dbReference>
<dbReference type="KEGG" id="clup:CLUP02_13977"/>
<proteinExistence type="inferred from homology"/>
<sequence>MREWATIALLPGPLQHRAPFPPLQHASQGCPSPSPSPSSGLPPLLPLSQRHRPPVDICLHTTFSESAGTLSLAAGIHPLPLYPIVACCIVPNFPPTPRLVAAPRISHNLHSNKRLEILPRANVSQKKKHRPIHTATTRLPLYIFPITQPTFNLHTFRDTAAANMVDRPNKPTALATTPGLPPQATVDITHNNTRVSATLPTGESVEVLLHGATVLSWKSAAGADRLWLSGSTVLDGSKPVRGGIPLVFPVFGPPSDAHPPTAKLSQHGFARSSRWEFLGKSTSEGSAGSESSVKLDFGLSSANLDADTQAKWGYKFGAIYSVSLDRETLSTSLVITNEGEEAFDCQVLMHTYLRVNDITKISVQGLDGAAYTDKVDNGASKSQSGDVTITQETDRIYTPTGGPRTPVTVLESGKPVFSVVRDNLDNVVVWNPWVDKAQGIADFAPKDGYKNMLCVEPGAVKEWQKLEPGDAFEGAQVITASSN</sequence>
<dbReference type="EMBL" id="CP019479">
    <property type="protein sequence ID" value="UQC88453.1"/>
    <property type="molecule type" value="Genomic_DNA"/>
</dbReference>
<dbReference type="GO" id="GO:0047938">
    <property type="term" value="F:glucose-6-phosphate 1-epimerase activity"/>
    <property type="evidence" value="ECO:0007669"/>
    <property type="project" value="UniProtKB-EC"/>
</dbReference>
<dbReference type="AlphaFoldDB" id="A0A9Q8T3F8"/>
<keyword evidence="7" id="KW-1185">Reference proteome</keyword>
<dbReference type="EC" id="5.1.3.15" evidence="3"/>
<evidence type="ECO:0000256" key="5">
    <source>
        <dbReference type="SAM" id="MobiDB-lite"/>
    </source>
</evidence>
<dbReference type="GO" id="GO:0005975">
    <property type="term" value="P:carbohydrate metabolic process"/>
    <property type="evidence" value="ECO:0007669"/>
    <property type="project" value="InterPro"/>
</dbReference>
<dbReference type="PANTHER" id="PTHR11122:SF13">
    <property type="entry name" value="GLUCOSE-6-PHOSPHATE 1-EPIMERASE"/>
    <property type="match status" value="1"/>
</dbReference>
<protein>
    <recommendedName>
        <fullName evidence="3">glucose-6-phosphate 1-epimerase</fullName>
        <ecNumber evidence="3">5.1.3.15</ecNumber>
    </recommendedName>
</protein>
<dbReference type="Proteomes" id="UP000830671">
    <property type="component" value="Chromosome 7"/>
</dbReference>
<dbReference type="InterPro" id="IPR025532">
    <property type="entry name" value="G6P_1-epimerase"/>
</dbReference>
<comment type="similarity">
    <text evidence="2">Belongs to the glucose-6-phosphate 1-epimerase family.</text>
</comment>
<dbReference type="GeneID" id="73347922"/>